<gene>
    <name evidence="2" type="ORF">PHYBOEH_003534</name>
</gene>
<organism evidence="2 3">
    <name type="scientific">Phytophthora boehmeriae</name>
    <dbReference type="NCBI Taxonomy" id="109152"/>
    <lineage>
        <taxon>Eukaryota</taxon>
        <taxon>Sar</taxon>
        <taxon>Stramenopiles</taxon>
        <taxon>Oomycota</taxon>
        <taxon>Peronosporomycetes</taxon>
        <taxon>Peronosporales</taxon>
        <taxon>Peronosporaceae</taxon>
        <taxon>Phytophthora</taxon>
    </lineage>
</organism>
<evidence type="ECO:0000256" key="1">
    <source>
        <dbReference type="ARBA" id="ARBA00023235"/>
    </source>
</evidence>
<dbReference type="EMBL" id="JAGDFL010000002">
    <property type="protein sequence ID" value="KAG7402275.1"/>
    <property type="molecule type" value="Genomic_DNA"/>
</dbReference>
<proteinExistence type="predicted"/>
<dbReference type="Proteomes" id="UP000693981">
    <property type="component" value="Unassembled WGS sequence"/>
</dbReference>
<dbReference type="PANTHER" id="PTHR11954">
    <property type="entry name" value="D-DOPACHROME DECARBOXYLASE"/>
    <property type="match status" value="1"/>
</dbReference>
<dbReference type="Pfam" id="PF01187">
    <property type="entry name" value="MIF"/>
    <property type="match status" value="1"/>
</dbReference>
<comment type="caution">
    <text evidence="2">The sequence shown here is derived from an EMBL/GenBank/DDBJ whole genome shotgun (WGS) entry which is preliminary data.</text>
</comment>
<protein>
    <recommendedName>
        <fullName evidence="4">Macrophage migration inhibitory factor</fullName>
    </recommendedName>
</protein>
<evidence type="ECO:0008006" key="4">
    <source>
        <dbReference type="Google" id="ProtNLM"/>
    </source>
</evidence>
<dbReference type="OrthoDB" id="255819at2759"/>
<keyword evidence="1" id="KW-0413">Isomerase</keyword>
<name>A0A8T1X8B9_9STRA</name>
<dbReference type="GO" id="GO:0005615">
    <property type="term" value="C:extracellular space"/>
    <property type="evidence" value="ECO:0007669"/>
    <property type="project" value="TreeGrafter"/>
</dbReference>
<dbReference type="PANTHER" id="PTHR11954:SF6">
    <property type="entry name" value="MACROPHAGE MIGRATION INHIBITORY FACTOR"/>
    <property type="match status" value="1"/>
</dbReference>
<evidence type="ECO:0000313" key="3">
    <source>
        <dbReference type="Proteomes" id="UP000693981"/>
    </source>
</evidence>
<dbReference type="GO" id="GO:0050178">
    <property type="term" value="F:phenylpyruvate tautomerase activity"/>
    <property type="evidence" value="ECO:0007669"/>
    <property type="project" value="TreeGrafter"/>
</dbReference>
<accession>A0A8T1X8B9</accession>
<reference evidence="2" key="1">
    <citation type="submission" date="2021-02" db="EMBL/GenBank/DDBJ databases">
        <authorList>
            <person name="Palmer J.M."/>
        </authorList>
    </citation>
    <scope>NUCLEOTIDE SEQUENCE</scope>
    <source>
        <strain evidence="2">SCRP23</strain>
    </source>
</reference>
<dbReference type="AlphaFoldDB" id="A0A8T1X8B9"/>
<keyword evidence="3" id="KW-1185">Reference proteome</keyword>
<sequence>MPFVHVSSNVPKASVDVSTTLRALSKALASALDKPEQYVMVQLDLDTPMLFQASDSPCAFVRIRSIGRIDAELNPKTAASLTATAAEALKIPADRIFLTLDDVKASNWAMNGSVIG</sequence>
<dbReference type="InterPro" id="IPR001398">
    <property type="entry name" value="Macrophage_inhib_fac"/>
</dbReference>
<evidence type="ECO:0000313" key="2">
    <source>
        <dbReference type="EMBL" id="KAG7402275.1"/>
    </source>
</evidence>